<dbReference type="RefSeq" id="WP_126989505.1">
    <property type="nucleotide sequence ID" value="NZ_JTFC01000009.1"/>
</dbReference>
<evidence type="ECO:0000313" key="1">
    <source>
        <dbReference type="EMBL" id="RUS57925.1"/>
    </source>
</evidence>
<dbReference type="AlphaFoldDB" id="A0A433RXB8"/>
<keyword evidence="2" id="KW-1185">Reference proteome</keyword>
<dbReference type="OrthoDB" id="2454996at2"/>
<dbReference type="EMBL" id="JTFC01000009">
    <property type="protein sequence ID" value="RUS57925.1"/>
    <property type="molecule type" value="Genomic_DNA"/>
</dbReference>
<gene>
    <name evidence="1" type="ORF">QI30_03150</name>
</gene>
<dbReference type="Proteomes" id="UP000288623">
    <property type="component" value="Unassembled WGS sequence"/>
</dbReference>
<evidence type="ECO:0000313" key="2">
    <source>
        <dbReference type="Proteomes" id="UP000288623"/>
    </source>
</evidence>
<reference evidence="1 2" key="1">
    <citation type="submission" date="2014-11" db="EMBL/GenBank/DDBJ databases">
        <title>Genome sequence and analysis of novel Kurthia sp.</title>
        <authorList>
            <person name="Lawson J.N."/>
            <person name="Gonzalez J.E."/>
            <person name="Rinauldi L."/>
            <person name="Xuan Z."/>
            <person name="Firman A."/>
            <person name="Shaddox L."/>
            <person name="Trudeau A."/>
            <person name="Shah S."/>
            <person name="Reiman D."/>
        </authorList>
    </citation>
    <scope>NUCLEOTIDE SEQUENCE [LARGE SCALE GENOMIC DNA]</scope>
    <source>
        <strain evidence="1 2">3B1D</strain>
    </source>
</reference>
<accession>A0A433RXB8</accession>
<proteinExistence type="predicted"/>
<organism evidence="1 2">
    <name type="scientific">Candidatus Kurthia intestinigallinarum</name>
    <dbReference type="NCBI Taxonomy" id="1562256"/>
    <lineage>
        <taxon>Bacteria</taxon>
        <taxon>Bacillati</taxon>
        <taxon>Bacillota</taxon>
        <taxon>Bacilli</taxon>
        <taxon>Bacillales</taxon>
        <taxon>Caryophanaceae</taxon>
        <taxon>Kurthia</taxon>
    </lineage>
</organism>
<sequence length="97" mass="11040">MTNKFTVNNMLTERETGRVTKIYAMTPDRQPFDLLDVSILKHYGAITMEGLHEKMAVYAIEGDLKQQGHSVTLTLATREDAEKFITHIAPLYNDVLQ</sequence>
<protein>
    <submittedName>
        <fullName evidence="1">Uncharacterized protein</fullName>
    </submittedName>
</protein>
<name>A0A433RXB8_9BACL</name>
<comment type="caution">
    <text evidence="1">The sequence shown here is derived from an EMBL/GenBank/DDBJ whole genome shotgun (WGS) entry which is preliminary data.</text>
</comment>